<keyword evidence="2" id="KW-1185">Reference proteome</keyword>
<dbReference type="Proteomes" id="UP000489600">
    <property type="component" value="Unassembled WGS sequence"/>
</dbReference>
<evidence type="ECO:0000313" key="1">
    <source>
        <dbReference type="EMBL" id="VVA91069.1"/>
    </source>
</evidence>
<accession>A0A565APU7</accession>
<name>A0A565APU7_9BRAS</name>
<gene>
    <name evidence="1" type="ORF">ANE_LOCUS1514</name>
</gene>
<dbReference type="EMBL" id="CABITT030000001">
    <property type="protein sequence ID" value="VVA91069.1"/>
    <property type="molecule type" value="Genomic_DNA"/>
</dbReference>
<organism evidence="1 2">
    <name type="scientific">Arabis nemorensis</name>
    <dbReference type="NCBI Taxonomy" id="586526"/>
    <lineage>
        <taxon>Eukaryota</taxon>
        <taxon>Viridiplantae</taxon>
        <taxon>Streptophyta</taxon>
        <taxon>Embryophyta</taxon>
        <taxon>Tracheophyta</taxon>
        <taxon>Spermatophyta</taxon>
        <taxon>Magnoliopsida</taxon>
        <taxon>eudicotyledons</taxon>
        <taxon>Gunneridae</taxon>
        <taxon>Pentapetalae</taxon>
        <taxon>rosids</taxon>
        <taxon>malvids</taxon>
        <taxon>Brassicales</taxon>
        <taxon>Brassicaceae</taxon>
        <taxon>Arabideae</taxon>
        <taxon>Arabis</taxon>
    </lineage>
</organism>
<sequence>MSGPSSPAAGYNLNGNERLNVEGDDGSIRWTFKNDSCVVRVDVPGCPRLPVPGGNPHYYELQSTHARST</sequence>
<dbReference type="AlphaFoldDB" id="A0A565APU7"/>
<proteinExistence type="predicted"/>
<protein>
    <submittedName>
        <fullName evidence="1">Uncharacterized protein</fullName>
    </submittedName>
</protein>
<evidence type="ECO:0000313" key="2">
    <source>
        <dbReference type="Proteomes" id="UP000489600"/>
    </source>
</evidence>
<reference evidence="1" key="1">
    <citation type="submission" date="2019-07" db="EMBL/GenBank/DDBJ databases">
        <authorList>
            <person name="Dittberner H."/>
        </authorList>
    </citation>
    <scope>NUCLEOTIDE SEQUENCE [LARGE SCALE GENOMIC DNA]</scope>
</reference>
<comment type="caution">
    <text evidence="1">The sequence shown here is derived from an EMBL/GenBank/DDBJ whole genome shotgun (WGS) entry which is preliminary data.</text>
</comment>